<dbReference type="AlphaFoldDB" id="A0A926JVW1"/>
<keyword evidence="3" id="KW-1185">Reference proteome</keyword>
<evidence type="ECO:0000313" key="3">
    <source>
        <dbReference type="Proteomes" id="UP000653730"/>
    </source>
</evidence>
<dbReference type="InterPro" id="IPR014710">
    <property type="entry name" value="RmlC-like_jellyroll"/>
</dbReference>
<dbReference type="PROSITE" id="PS50042">
    <property type="entry name" value="CNMP_BINDING_3"/>
    <property type="match status" value="1"/>
</dbReference>
<dbReference type="InterPro" id="IPR000595">
    <property type="entry name" value="cNMP-bd_dom"/>
</dbReference>
<dbReference type="Pfam" id="PF00027">
    <property type="entry name" value="cNMP_binding"/>
    <property type="match status" value="1"/>
</dbReference>
<dbReference type="SUPFAM" id="SSF51206">
    <property type="entry name" value="cAMP-binding domain-like"/>
    <property type="match status" value="1"/>
</dbReference>
<dbReference type="Gene3D" id="2.60.120.10">
    <property type="entry name" value="Jelly Rolls"/>
    <property type="match status" value="1"/>
</dbReference>
<evidence type="ECO:0000313" key="2">
    <source>
        <dbReference type="EMBL" id="MBC9798542.1"/>
    </source>
</evidence>
<accession>A0A926JVW1</accession>
<gene>
    <name evidence="2" type="ORF">IBL28_21430</name>
</gene>
<dbReference type="CDD" id="cd00038">
    <property type="entry name" value="CAP_ED"/>
    <property type="match status" value="1"/>
</dbReference>
<sequence length="196" mass="22793">MNDNDIIEQFFEQVKEYVILSAGAKGDWASLLKLRVYEKGDYFIRLGQIPRKTAYVARGLFSQYYIDEAGNYVIKNFFPEGRLAGSVPATLTGKESPFAIEALEKATVLEFDFLKFKKLVRKHPCIADAYIQYMEKYWVIEKEPDEISFRNDTAAARYRDFLIKYPRLVKRLKKHHIASYLGITPTQLSRILFANK</sequence>
<evidence type="ECO:0000259" key="1">
    <source>
        <dbReference type="PROSITE" id="PS50042"/>
    </source>
</evidence>
<dbReference type="EMBL" id="JACVDC010000131">
    <property type="protein sequence ID" value="MBC9798542.1"/>
    <property type="molecule type" value="Genomic_DNA"/>
</dbReference>
<dbReference type="InterPro" id="IPR018490">
    <property type="entry name" value="cNMP-bd_dom_sf"/>
</dbReference>
<proteinExistence type="predicted"/>
<reference evidence="2 3" key="1">
    <citation type="submission" date="2020-09" db="EMBL/GenBank/DDBJ databases">
        <title>Sinomicrobium weinanense sp. nov., a halophilic bacteria isolated from saline-alkali soil.</title>
        <authorList>
            <person name="Wu P."/>
            <person name="Ren H."/>
            <person name="Mei Y."/>
            <person name="Liang Y."/>
            <person name="Chen Z."/>
        </authorList>
    </citation>
    <scope>NUCLEOTIDE SEQUENCE [LARGE SCALE GENOMIC DNA]</scope>
    <source>
        <strain evidence="2 3">FJxs</strain>
    </source>
</reference>
<comment type="caution">
    <text evidence="2">The sequence shown here is derived from an EMBL/GenBank/DDBJ whole genome shotgun (WGS) entry which is preliminary data.</text>
</comment>
<feature type="domain" description="Cyclic nucleotide-binding" evidence="1">
    <location>
        <begin position="32"/>
        <end position="137"/>
    </location>
</feature>
<dbReference type="Proteomes" id="UP000653730">
    <property type="component" value="Unassembled WGS sequence"/>
</dbReference>
<organism evidence="2 3">
    <name type="scientific">Sinomicrobium weinanense</name>
    <dbReference type="NCBI Taxonomy" id="2842200"/>
    <lineage>
        <taxon>Bacteria</taxon>
        <taxon>Pseudomonadati</taxon>
        <taxon>Bacteroidota</taxon>
        <taxon>Flavobacteriia</taxon>
        <taxon>Flavobacteriales</taxon>
        <taxon>Flavobacteriaceae</taxon>
        <taxon>Sinomicrobium</taxon>
    </lineage>
</organism>
<protein>
    <submittedName>
        <fullName evidence="2">Crp/Fnr family transcriptional regulator</fullName>
    </submittedName>
</protein>
<dbReference type="RefSeq" id="WP_187967656.1">
    <property type="nucleotide sequence ID" value="NZ_JACVDC010000131.1"/>
</dbReference>
<name>A0A926JVW1_9FLAO</name>